<name>A0A4P9XJH0_9FUNG</name>
<dbReference type="GO" id="GO:0070390">
    <property type="term" value="C:transcription export complex 2"/>
    <property type="evidence" value="ECO:0007669"/>
    <property type="project" value="UniProtKB-UniRule"/>
</dbReference>
<dbReference type="GO" id="GO:0005654">
    <property type="term" value="C:nucleoplasm"/>
    <property type="evidence" value="ECO:0007669"/>
    <property type="project" value="UniProtKB-SubCell"/>
</dbReference>
<dbReference type="EMBL" id="KZ993004">
    <property type="protein sequence ID" value="RKP05898.1"/>
    <property type="molecule type" value="Genomic_DNA"/>
</dbReference>
<dbReference type="InterPro" id="IPR038212">
    <property type="entry name" value="TF_EnY2_sf"/>
</dbReference>
<keyword evidence="1" id="KW-0539">Nucleus</keyword>
<keyword evidence="1" id="KW-0811">Translocation</keyword>
<keyword evidence="1" id="KW-0653">Protein transport</keyword>
<dbReference type="Pfam" id="PF10163">
    <property type="entry name" value="EnY2"/>
    <property type="match status" value="1"/>
</dbReference>
<evidence type="ECO:0000313" key="3">
    <source>
        <dbReference type="Proteomes" id="UP000271241"/>
    </source>
</evidence>
<dbReference type="GO" id="GO:0006368">
    <property type="term" value="P:transcription elongation by RNA polymerase II"/>
    <property type="evidence" value="ECO:0007669"/>
    <property type="project" value="UniProtKB-UniRule"/>
</dbReference>
<sequence>MIPKEEEERFRAFINQQLAETGEYERLKRHLQQRLTDSGWVDRVQKRSKDLIRAKGIENVTASQMMAEIAPSARADVPAEVLADIIGRLQEFMKQRVADA</sequence>
<dbReference type="Gene3D" id="1.10.246.140">
    <property type="match status" value="1"/>
</dbReference>
<dbReference type="STRING" id="78915.A0A4P9XJH0"/>
<dbReference type="GO" id="GO:0000124">
    <property type="term" value="C:SAGA complex"/>
    <property type="evidence" value="ECO:0007669"/>
    <property type="project" value="UniProtKB-UniRule"/>
</dbReference>
<accession>A0A4P9XJH0</accession>
<dbReference type="HAMAP" id="MF_03046">
    <property type="entry name" value="ENY2_Sus1"/>
    <property type="match status" value="1"/>
</dbReference>
<keyword evidence="1" id="KW-0963">Cytoplasm</keyword>
<comment type="subunit">
    <text evidence="1">Component of the nuclear pore complex (NPC)-associated TREX-2 complex (transcription and export complex 2), composed of at least SUS1, SAC3, THP1, SEM1, and CDC31. TREX-2 contains 2 SUS1 chains. The TREX-2 complex interacts with the nucleoporin NUP1. Component of the 1.8 MDa SAGA transcription coactivator-HAT complex. SAGA is built of 5 distinct domains with specialized functions. Within the SAGA complex, SUS1, SGF11, SGF73 and UBP8 form an additional subcomplex of SAGA called the DUB module (deubiquitination module). Interacts directly with THP1, SAC3, SGF11, and with the RNA polymerase II.</text>
</comment>
<dbReference type="GO" id="GO:0015031">
    <property type="term" value="P:protein transport"/>
    <property type="evidence" value="ECO:0007669"/>
    <property type="project" value="UniProtKB-KW"/>
</dbReference>
<proteinExistence type="inferred from homology"/>
<reference evidence="3" key="1">
    <citation type="journal article" date="2018" name="Nat. Microbiol.">
        <title>Leveraging single-cell genomics to expand the fungal tree of life.</title>
        <authorList>
            <person name="Ahrendt S.R."/>
            <person name="Quandt C.A."/>
            <person name="Ciobanu D."/>
            <person name="Clum A."/>
            <person name="Salamov A."/>
            <person name="Andreopoulos B."/>
            <person name="Cheng J.F."/>
            <person name="Woyke T."/>
            <person name="Pelin A."/>
            <person name="Henrissat B."/>
            <person name="Reynolds N.K."/>
            <person name="Benny G.L."/>
            <person name="Smith M.E."/>
            <person name="James T.Y."/>
            <person name="Grigoriev I.V."/>
        </authorList>
    </citation>
    <scope>NUCLEOTIDE SEQUENCE [LARGE SCALE GENOMIC DNA]</scope>
    <source>
        <strain evidence="3">RSA 1356</strain>
    </source>
</reference>
<evidence type="ECO:0000313" key="2">
    <source>
        <dbReference type="EMBL" id="RKP05898.1"/>
    </source>
</evidence>
<dbReference type="GO" id="GO:0006325">
    <property type="term" value="P:chromatin organization"/>
    <property type="evidence" value="ECO:0007669"/>
    <property type="project" value="UniProtKB-KW"/>
</dbReference>
<dbReference type="InterPro" id="IPR018783">
    <property type="entry name" value="TF_ENY2"/>
</dbReference>
<gene>
    <name evidence="1" type="primary">SUS1</name>
    <name evidence="2" type="ORF">THASP1DRAFT_32273</name>
</gene>
<keyword evidence="1" id="KW-0805">Transcription regulation</keyword>
<keyword evidence="3" id="KW-1185">Reference proteome</keyword>
<dbReference type="GO" id="GO:0005643">
    <property type="term" value="C:nuclear pore"/>
    <property type="evidence" value="ECO:0007669"/>
    <property type="project" value="UniProtKB-UniRule"/>
</dbReference>
<evidence type="ECO:0000256" key="1">
    <source>
        <dbReference type="HAMAP-Rule" id="MF_03046"/>
    </source>
</evidence>
<keyword evidence="1" id="KW-0156">Chromatin regulator</keyword>
<dbReference type="OrthoDB" id="6221744at2759"/>
<dbReference type="AlphaFoldDB" id="A0A4P9XJH0"/>
<keyword evidence="1" id="KW-0509">mRNA transport</keyword>
<dbReference type="GO" id="GO:0003713">
    <property type="term" value="F:transcription coactivator activity"/>
    <property type="evidence" value="ECO:0007669"/>
    <property type="project" value="UniProtKB-UniRule"/>
</dbReference>
<comment type="subcellular location">
    <subcellularLocation>
        <location evidence="1">Nucleus</location>
        <location evidence="1">Nucleoplasm</location>
    </subcellularLocation>
    <subcellularLocation>
        <location evidence="1">Cytoplasm</location>
        <location evidence="1">P-body</location>
    </subcellularLocation>
</comment>
<dbReference type="Proteomes" id="UP000271241">
    <property type="component" value="Unassembled WGS sequence"/>
</dbReference>
<keyword evidence="1" id="KW-0813">Transport</keyword>
<keyword evidence="1" id="KW-0804">Transcription</keyword>
<dbReference type="GO" id="GO:0071819">
    <property type="term" value="C:DUBm complex"/>
    <property type="evidence" value="ECO:0007669"/>
    <property type="project" value="UniProtKB-UniRule"/>
</dbReference>
<comment type="similarity">
    <text evidence="1">Belongs to the ENY2 family.</text>
</comment>
<comment type="function">
    <text evidence="1">Involved in mRNA export coupled transcription activation by association with both the TREX-2 and the SAGA complexes. At the promoters, SAGA is required for recruitment of the basal transcription machinery. It influences RNA polymerase II transcriptional activity through different activities such as TBP interaction and promoter selectivity, interaction with transcription activators, and chromatin modification through histone acetylation and deubiquitination. Within the SAGA complex, participates to a subcomplex required for deubiquitination of H2B and for the maintenance of steady-state H3 methylation levels. The TREX-2 complex functions in docking export-competent ribonucleoprotein particles (mRNPs) to the nuclear entrance of the nuclear pore complex (nuclear basket). TREX-2 participates in mRNA export and accurate chromatin positioning in the nucleus by tethering genes to the nuclear periphery. May also be involved in cytoplasmic mRNA decay by interaction with components of P-bodies.</text>
</comment>
<dbReference type="GO" id="GO:0006406">
    <property type="term" value="P:mRNA export from nucleus"/>
    <property type="evidence" value="ECO:0007669"/>
    <property type="project" value="UniProtKB-UniRule"/>
</dbReference>
<protein>
    <recommendedName>
        <fullName evidence="1">Transcription and mRNA export factor SUS1</fullName>
    </recommendedName>
</protein>
<organism evidence="2 3">
    <name type="scientific">Thamnocephalis sphaerospora</name>
    <dbReference type="NCBI Taxonomy" id="78915"/>
    <lineage>
        <taxon>Eukaryota</taxon>
        <taxon>Fungi</taxon>
        <taxon>Fungi incertae sedis</taxon>
        <taxon>Zoopagomycota</taxon>
        <taxon>Zoopagomycotina</taxon>
        <taxon>Zoopagomycetes</taxon>
        <taxon>Zoopagales</taxon>
        <taxon>Sigmoideomycetaceae</taxon>
        <taxon>Thamnocephalis</taxon>
    </lineage>
</organism>
<dbReference type="PANTHER" id="PTHR12514">
    <property type="entry name" value="ENHANCER OF YELLOW 2 TRANSCRIPTION FACTOR"/>
    <property type="match status" value="1"/>
</dbReference>
<keyword evidence="1" id="KW-0010">Activator</keyword>
<dbReference type="GO" id="GO:0000932">
    <property type="term" value="C:P-body"/>
    <property type="evidence" value="ECO:0007669"/>
    <property type="project" value="UniProtKB-SubCell"/>
</dbReference>